<dbReference type="SUPFAM" id="SSF49265">
    <property type="entry name" value="Fibronectin type III"/>
    <property type="match status" value="1"/>
</dbReference>
<dbReference type="SMART" id="SM00060">
    <property type="entry name" value="FN3"/>
    <property type="match status" value="3"/>
</dbReference>
<accession>A0A2H0RF11</accession>
<evidence type="ECO:0000313" key="2">
    <source>
        <dbReference type="EMBL" id="PIR45119.1"/>
    </source>
</evidence>
<feature type="domain" description="Fibronectin type-III" evidence="1">
    <location>
        <begin position="456"/>
        <end position="552"/>
    </location>
</feature>
<dbReference type="PROSITE" id="PS50853">
    <property type="entry name" value="FN3"/>
    <property type="match status" value="2"/>
</dbReference>
<proteinExistence type="predicted"/>
<dbReference type="Pfam" id="PF00041">
    <property type="entry name" value="fn3"/>
    <property type="match status" value="1"/>
</dbReference>
<dbReference type="EMBL" id="PCYI01000006">
    <property type="protein sequence ID" value="PIR45119.1"/>
    <property type="molecule type" value="Genomic_DNA"/>
</dbReference>
<dbReference type="Proteomes" id="UP000228767">
    <property type="component" value="Unassembled WGS sequence"/>
</dbReference>
<comment type="caution">
    <text evidence="2">The sequence shown here is derived from an EMBL/GenBank/DDBJ whole genome shotgun (WGS) entry which is preliminary data.</text>
</comment>
<dbReference type="InterPro" id="IPR036116">
    <property type="entry name" value="FN3_sf"/>
</dbReference>
<feature type="domain" description="Fibronectin type-III" evidence="1">
    <location>
        <begin position="907"/>
        <end position="1001"/>
    </location>
</feature>
<dbReference type="AlphaFoldDB" id="A0A2H0RF11"/>
<evidence type="ECO:0000313" key="3">
    <source>
        <dbReference type="Proteomes" id="UP000228767"/>
    </source>
</evidence>
<dbReference type="InterPro" id="IPR013783">
    <property type="entry name" value="Ig-like_fold"/>
</dbReference>
<sequence>MERLSLRTLVVAFGAAFLFLPGPLAAFTNISMTDLLDGGRVVPTAQCPKALSSQRAGGSFPQYYSGNIQFQTNVVPVRLRVHWDDDIAAPYWYPSETTYQTSVFSLNIPRHKYENRIGRRNIVITAFYPSEPPDEYTCSVDIGPATPPTPTTLEPTFSQHGGVAQLTLRGNVDPHTTVPAYIQKLECDEIGCTNGQTRAASSWVYRRFLWGTSPDNLEHETTWTWYYPIAFPSIRFNQIAAHQPYSVTLDPGTAALFQTLYGAGDHTVYFKAVSWRPGEVAQSGAVRAYSYRVASTPDITFNAAETSLAAGGATALSWSSLDATSCTGTNFDTGGATANSTGVTVSPTVTTEYMLRCSGPGGDATRSITVQVNQPTPTATLTATPTTINRGQSATLTWSSTNSTSCTGSNFSTGNFTANSTGVTVNPLTTTDYGLSCTGAGGTVQATGRTVTVNQPPTAATGLTASGVSTSQVNLSWTAPAGATGYELQRCMGSSCTNFSSDGGLPTNHSGTTYANTGLSSATTYRYRVLAKNAVGNATDWSNIAPGTTDAPPSPTVTLSASPDNINTGEQTVLAWSSANVSTCSASGDWSGSKSESGNLNVAPSANATYTLSCTGAGGAADDSTTVTVSTPPASSFVDIGLRIKEAGGVAAVAAEPLGTLTSPLRIAKGGSIYGLRLVSLTDPDALAFRVRVGGEAKALARFTSVPVSSPAPTLTLSADDTTITAPGTVTLSWTPADATSCTASAAPAVSGWSGTKMASTGAHSQTITGLQQGNISFTLRCTGDGGQVDELLEVVVEADELSPPDNVTVEAYNSRRFDLRWSAVGTGTRYEIQRCGGEGCADFSTIAASYSEPSVDRFGSGFFGDTSISTTDGIRVYRYRMRRTGGESPGAWSNVAEAVAFAPSGAPTGLRLEVVSNRVINVSWTSVAGADRYDLYRCSFSDPSNSFACIDYRILAGTGEAMYGDEGLLGGTTYQYKVRALLPEGLTVWSSPELVATRQDPASVSISASATSIALGEAVTLRWLATGVLSCWGGDKWSGNKAHGSAQEQIVTPIVRGANTFALNCLDQDSNFVADSVTVNVQ</sequence>
<evidence type="ECO:0000259" key="1">
    <source>
        <dbReference type="PROSITE" id="PS50853"/>
    </source>
</evidence>
<reference evidence="2 3" key="1">
    <citation type="submission" date="2017-09" db="EMBL/GenBank/DDBJ databases">
        <title>Depth-based differentiation of microbial function through sediment-hosted aquifers and enrichment of novel symbionts in the deep terrestrial subsurface.</title>
        <authorList>
            <person name="Probst A.J."/>
            <person name="Ladd B."/>
            <person name="Jarett J.K."/>
            <person name="Geller-Mcgrath D.E."/>
            <person name="Sieber C.M."/>
            <person name="Emerson J.B."/>
            <person name="Anantharaman K."/>
            <person name="Thomas B.C."/>
            <person name="Malmstrom R."/>
            <person name="Stieglmeier M."/>
            <person name="Klingl A."/>
            <person name="Woyke T."/>
            <person name="Ryan C.M."/>
            <person name="Banfield J.F."/>
        </authorList>
    </citation>
    <scope>NUCLEOTIDE SEQUENCE [LARGE SCALE GENOMIC DNA]</scope>
    <source>
        <strain evidence="2">CG10_big_fil_rev_8_21_14_0_10_51_16</strain>
    </source>
</reference>
<protein>
    <recommendedName>
        <fullName evidence="1">Fibronectin type-III domain-containing protein</fullName>
    </recommendedName>
</protein>
<organism evidence="2 3">
    <name type="scientific">Candidatus Vogelbacteria bacterium CG10_big_fil_rev_8_21_14_0_10_51_16</name>
    <dbReference type="NCBI Taxonomy" id="1975045"/>
    <lineage>
        <taxon>Bacteria</taxon>
        <taxon>Candidatus Vogeliibacteriota</taxon>
    </lineage>
</organism>
<gene>
    <name evidence="2" type="ORF">COV10_01175</name>
</gene>
<dbReference type="InterPro" id="IPR003961">
    <property type="entry name" value="FN3_dom"/>
</dbReference>
<dbReference type="CDD" id="cd00063">
    <property type="entry name" value="FN3"/>
    <property type="match status" value="2"/>
</dbReference>
<name>A0A2H0RF11_9BACT</name>
<dbReference type="Gene3D" id="2.60.40.10">
    <property type="entry name" value="Immunoglobulins"/>
    <property type="match status" value="2"/>
</dbReference>